<sequence length="121" mass="13940">MSHPEDNVTKSKIGPEEDGSFSDYDVRTLTLLVKNTPLIYDKTNLNYSTTSYKKRAWQEMFNLLKDSYTRIGRERARVVRAVSGWEFYEDLAWIEGHFGNSRSDVSRCSSDKTAENGLFSI</sequence>
<dbReference type="WBParaSite" id="RSKR_0000671650.1">
    <property type="protein sequence ID" value="RSKR_0000671650.1"/>
    <property type="gene ID" value="RSKR_0000671650"/>
</dbReference>
<evidence type="ECO:0000313" key="2">
    <source>
        <dbReference type="WBParaSite" id="RSKR_0000671650.1"/>
    </source>
</evidence>
<reference evidence="2" key="1">
    <citation type="submission" date="2016-11" db="UniProtKB">
        <authorList>
            <consortium name="WormBaseParasite"/>
        </authorList>
    </citation>
    <scope>IDENTIFICATION</scope>
    <source>
        <strain evidence="2">KR3021</strain>
    </source>
</reference>
<protein>
    <submittedName>
        <fullName evidence="2">MADF domain-containing protein</fullName>
    </submittedName>
</protein>
<name>A0AC35U1C1_9BILA</name>
<proteinExistence type="predicted"/>
<dbReference type="Proteomes" id="UP000095286">
    <property type="component" value="Unplaced"/>
</dbReference>
<accession>A0AC35U1C1</accession>
<organism evidence="1 2">
    <name type="scientific">Rhabditophanes sp. KR3021</name>
    <dbReference type="NCBI Taxonomy" id="114890"/>
    <lineage>
        <taxon>Eukaryota</taxon>
        <taxon>Metazoa</taxon>
        <taxon>Ecdysozoa</taxon>
        <taxon>Nematoda</taxon>
        <taxon>Chromadorea</taxon>
        <taxon>Rhabditida</taxon>
        <taxon>Tylenchina</taxon>
        <taxon>Panagrolaimomorpha</taxon>
        <taxon>Strongyloidoidea</taxon>
        <taxon>Alloionematidae</taxon>
        <taxon>Rhabditophanes</taxon>
    </lineage>
</organism>
<evidence type="ECO:0000313" key="1">
    <source>
        <dbReference type="Proteomes" id="UP000095286"/>
    </source>
</evidence>